<evidence type="ECO:0000313" key="2">
    <source>
        <dbReference type="EMBL" id="SIM59931.1"/>
    </source>
</evidence>
<keyword evidence="1" id="KW-0812">Transmembrane</keyword>
<gene>
    <name evidence="2" type="ORF">CSP5_0958</name>
</gene>
<dbReference type="EMBL" id="LT671858">
    <property type="protein sequence ID" value="SIM59931.1"/>
    <property type="molecule type" value="Genomic_DNA"/>
</dbReference>
<dbReference type="PANTHER" id="PTHR39419:SF1">
    <property type="entry name" value="SLL0814 PROTEIN"/>
    <property type="match status" value="1"/>
</dbReference>
<protein>
    <submittedName>
        <fullName evidence="2">Multipass membrane protein</fullName>
    </submittedName>
</protein>
<organism evidence="2 3">
    <name type="scientific">Cuniculiplasma divulgatum</name>
    <dbReference type="NCBI Taxonomy" id="1673428"/>
    <lineage>
        <taxon>Archaea</taxon>
        <taxon>Methanobacteriati</taxon>
        <taxon>Thermoplasmatota</taxon>
        <taxon>Thermoplasmata</taxon>
        <taxon>Thermoplasmatales</taxon>
        <taxon>Cuniculiplasmataceae</taxon>
        <taxon>Cuniculiplasma</taxon>
    </lineage>
</organism>
<name>A0A1N5UGT0_9ARCH</name>
<feature type="transmembrane region" description="Helical" evidence="1">
    <location>
        <begin position="7"/>
        <end position="25"/>
    </location>
</feature>
<dbReference type="InterPro" id="IPR007354">
    <property type="entry name" value="CruF-like"/>
</dbReference>
<dbReference type="AlphaFoldDB" id="A0A1N5UGT0"/>
<feature type="transmembrane region" description="Helical" evidence="1">
    <location>
        <begin position="188"/>
        <end position="204"/>
    </location>
</feature>
<dbReference type="Pfam" id="PF04240">
    <property type="entry name" value="Caroten_synth"/>
    <property type="match status" value="1"/>
</dbReference>
<feature type="transmembrane region" description="Helical" evidence="1">
    <location>
        <begin position="59"/>
        <end position="77"/>
    </location>
</feature>
<keyword evidence="1" id="KW-1133">Transmembrane helix</keyword>
<reference evidence="2 3" key="1">
    <citation type="submission" date="2016-04" db="EMBL/GenBank/DDBJ databases">
        <authorList>
            <person name="Evans L.H."/>
            <person name="Alamgir A."/>
            <person name="Owens N."/>
            <person name="Weber N.D."/>
            <person name="Virtaneva K."/>
            <person name="Barbian K."/>
            <person name="Babar A."/>
            <person name="Rosenke K."/>
        </authorList>
    </citation>
    <scope>NUCLEOTIDE SEQUENCE [LARGE SCALE GENOMIC DNA]</scope>
    <source>
        <strain evidence="3">S5(T) (JCM 30642 \VKM B-2941)</strain>
    </source>
</reference>
<evidence type="ECO:0000256" key="1">
    <source>
        <dbReference type="SAM" id="Phobius"/>
    </source>
</evidence>
<keyword evidence="1" id="KW-0472">Membrane</keyword>
<feature type="transmembrane region" description="Helical" evidence="1">
    <location>
        <begin position="31"/>
        <end position="52"/>
    </location>
</feature>
<dbReference type="GeneID" id="41588226"/>
<accession>A0A1N5UGT0</accession>
<sequence length="245" mass="27692">MKKSDAAWIISFIYIAYLFIGQIPFLKNNSIFSSLTVSILLIIVYFISSFSIMGEKNSAYFFIIAAVVGSLLELLSLNTGIPFGKYVYTGELGPKIGQLPIFIPLLWASLSFYSYRAGGKFLMPIFMVVLDLSFDPRYSGHLWIWISKTQYFGDPWTNFLGWFITSVIIIALYSLISGGKDIPDVRAVIFFILFGIDNCISDIYDKLFIPAYVSLLIFLILGVSLLFISFRNMRSVKLKTKTISS</sequence>
<feature type="transmembrane region" description="Helical" evidence="1">
    <location>
        <begin position="97"/>
        <end position="114"/>
    </location>
</feature>
<dbReference type="RefSeq" id="WP_148689737.1">
    <property type="nucleotide sequence ID" value="NZ_LT671858.1"/>
</dbReference>
<dbReference type="PANTHER" id="PTHR39419">
    <property type="entry name" value="SLL0814 PROTEIN"/>
    <property type="match status" value="1"/>
</dbReference>
<feature type="transmembrane region" description="Helical" evidence="1">
    <location>
        <begin position="210"/>
        <end position="230"/>
    </location>
</feature>
<evidence type="ECO:0000313" key="3">
    <source>
        <dbReference type="Proteomes" id="UP000195607"/>
    </source>
</evidence>
<feature type="transmembrane region" description="Helical" evidence="1">
    <location>
        <begin position="121"/>
        <end position="139"/>
    </location>
</feature>
<proteinExistence type="predicted"/>
<feature type="transmembrane region" description="Helical" evidence="1">
    <location>
        <begin position="159"/>
        <end position="176"/>
    </location>
</feature>
<dbReference type="Proteomes" id="UP000195607">
    <property type="component" value="Chromosome I"/>
</dbReference>